<evidence type="ECO:0000259" key="4">
    <source>
        <dbReference type="PROSITE" id="PS50837"/>
    </source>
</evidence>
<dbReference type="EMBL" id="JAACJJ010000003">
    <property type="protein sequence ID" value="KAF5328765.1"/>
    <property type="molecule type" value="Genomic_DNA"/>
</dbReference>
<dbReference type="InterPro" id="IPR007111">
    <property type="entry name" value="NACHT_NTPase"/>
</dbReference>
<evidence type="ECO:0000313" key="5">
    <source>
        <dbReference type="EMBL" id="KAF5328765.1"/>
    </source>
</evidence>
<dbReference type="OrthoDB" id="674604at2759"/>
<sequence length="937" mass="104600">MASSRIPPLNQAKASSESNRKDSNRWTTLKSSLVLGLTATQMALDGLPIPGAKGCVSLILHLVKTTDLTFGNAEALEALQSRLESLHEALSPVYANPDIEVPDDLGKGVRNLAVSLDKLAAKWKHRLEKKQRKRDFILRMLTAEDDRDSLTTFANSVEQAIQDFLVITITNGRTEKPEHCTYYLVPPLLHTILHEPVTIREWARNPNPNQPPMFWLNGLAGIGKTTIAHTMASELDAAGLLGASFVFLRADDQLKDACLVFPTLAFQLAQFDSRFRTALVEVLEHDPDCGSKRLDLQFASLFLRPFSAISLSAPMVIILDALDECEPEKLTSALLRILLKNIKKIPFLRIFITSRPEGYIRKALDLVDSSSPHQKLVLHENIHAKEVENDIRLFLRLRLQEIWDERTNRTSHRWPSEGNLEKLVRQSGRLFVYAATAVRFIGGNGALNLNRQLSTLLRVKIGHVPQSEPYQQLDGLYLQILDSVFPDSGDKYYIQRFRKVVGSIVLLERPLPLGSLANLLDCSIDDIKETLYHLHSIIIVPATNSEAPRTYHLSFPNFITNSDRCTNSKPYIDPSQQAEYLFGRCLAFLEKDFGPVLVNSLDADVTQDIHQLQSDTNTVKEITMTPLEEEPLTDSDDRSAQTHISLEDDIEDYHLAPEIRYSDNYWCRHLMNIPTGNQEAAHALERFVGRYLSKWLQRRKIRILANFGAPNVRLAGDTFDIIHDVHRWGSHSGCSNQFRMFLRQSAKDLYVQLFPDARVGYLFGKRLNPEDVAQSVTSAPALAPPSALTLIWISVLVFVLVFVVKAPVFPLVQAPTFPLVQAPAFPLVLAPAFPLILAFALALAPTTTHSHNPPAEPSTPLSVARGHDPDHNSAIPLVLVLVLTFAFAPSAALSRARGPDHNPAAALVLVLALAPPFIWKTLQCGRPPWNPTVCQKP</sequence>
<dbReference type="AlphaFoldDB" id="A0A8H5F9H7"/>
<feature type="transmembrane region" description="Helical" evidence="3">
    <location>
        <begin position="790"/>
        <end position="812"/>
    </location>
</feature>
<dbReference type="Proteomes" id="UP000567179">
    <property type="component" value="Unassembled WGS sequence"/>
</dbReference>
<feature type="transmembrane region" description="Helical" evidence="3">
    <location>
        <begin position="824"/>
        <end position="844"/>
    </location>
</feature>
<dbReference type="PANTHER" id="PTHR10039">
    <property type="entry name" value="AMELOGENIN"/>
    <property type="match status" value="1"/>
</dbReference>
<dbReference type="Gene3D" id="3.40.50.300">
    <property type="entry name" value="P-loop containing nucleotide triphosphate hydrolases"/>
    <property type="match status" value="1"/>
</dbReference>
<evidence type="ECO:0000313" key="6">
    <source>
        <dbReference type="Proteomes" id="UP000567179"/>
    </source>
</evidence>
<feature type="transmembrane region" description="Helical" evidence="3">
    <location>
        <begin position="874"/>
        <end position="892"/>
    </location>
</feature>
<name>A0A8H5F9H7_9AGAR</name>
<keyword evidence="3" id="KW-0472">Membrane</keyword>
<dbReference type="Pfam" id="PF24883">
    <property type="entry name" value="NPHP3_N"/>
    <property type="match status" value="1"/>
</dbReference>
<keyword evidence="3" id="KW-1133">Transmembrane helix</keyword>
<dbReference type="PANTHER" id="PTHR10039:SF17">
    <property type="entry name" value="FUNGAL STAND N-TERMINAL GOODBYE DOMAIN-CONTAINING PROTEIN-RELATED"/>
    <property type="match status" value="1"/>
</dbReference>
<feature type="region of interest" description="Disordered" evidence="2">
    <location>
        <begin position="1"/>
        <end position="24"/>
    </location>
</feature>
<feature type="domain" description="NACHT" evidence="4">
    <location>
        <begin position="212"/>
        <end position="356"/>
    </location>
</feature>
<comment type="caution">
    <text evidence="5">The sequence shown here is derived from an EMBL/GenBank/DDBJ whole genome shotgun (WGS) entry which is preliminary data.</text>
</comment>
<dbReference type="InterPro" id="IPR027417">
    <property type="entry name" value="P-loop_NTPase"/>
</dbReference>
<evidence type="ECO:0000256" key="2">
    <source>
        <dbReference type="SAM" id="MobiDB-lite"/>
    </source>
</evidence>
<keyword evidence="6" id="KW-1185">Reference proteome</keyword>
<evidence type="ECO:0000256" key="3">
    <source>
        <dbReference type="SAM" id="Phobius"/>
    </source>
</evidence>
<keyword evidence="1" id="KW-0677">Repeat</keyword>
<gene>
    <name evidence="5" type="ORF">D9619_011568</name>
</gene>
<reference evidence="5 6" key="1">
    <citation type="journal article" date="2020" name="ISME J.">
        <title>Uncovering the hidden diversity of litter-decomposition mechanisms in mushroom-forming fungi.</title>
        <authorList>
            <person name="Floudas D."/>
            <person name="Bentzer J."/>
            <person name="Ahren D."/>
            <person name="Johansson T."/>
            <person name="Persson P."/>
            <person name="Tunlid A."/>
        </authorList>
    </citation>
    <scope>NUCLEOTIDE SEQUENCE [LARGE SCALE GENOMIC DNA]</scope>
    <source>
        <strain evidence="5 6">CBS 101986</strain>
    </source>
</reference>
<organism evidence="5 6">
    <name type="scientific">Psilocybe cf. subviscida</name>
    <dbReference type="NCBI Taxonomy" id="2480587"/>
    <lineage>
        <taxon>Eukaryota</taxon>
        <taxon>Fungi</taxon>
        <taxon>Dikarya</taxon>
        <taxon>Basidiomycota</taxon>
        <taxon>Agaricomycotina</taxon>
        <taxon>Agaricomycetes</taxon>
        <taxon>Agaricomycetidae</taxon>
        <taxon>Agaricales</taxon>
        <taxon>Agaricineae</taxon>
        <taxon>Strophariaceae</taxon>
        <taxon>Psilocybe</taxon>
    </lineage>
</organism>
<evidence type="ECO:0000256" key="1">
    <source>
        <dbReference type="ARBA" id="ARBA00022737"/>
    </source>
</evidence>
<keyword evidence="3" id="KW-0812">Transmembrane</keyword>
<proteinExistence type="predicted"/>
<dbReference type="SUPFAM" id="SSF52540">
    <property type="entry name" value="P-loop containing nucleoside triphosphate hydrolases"/>
    <property type="match status" value="1"/>
</dbReference>
<dbReference type="PROSITE" id="PS50837">
    <property type="entry name" value="NACHT"/>
    <property type="match status" value="1"/>
</dbReference>
<dbReference type="InterPro" id="IPR056884">
    <property type="entry name" value="NPHP3-like_N"/>
</dbReference>
<accession>A0A8H5F9H7</accession>
<protein>
    <recommendedName>
        <fullName evidence="4">NACHT domain-containing protein</fullName>
    </recommendedName>
</protein>